<feature type="transmembrane region" description="Helical" evidence="1">
    <location>
        <begin position="120"/>
        <end position="141"/>
    </location>
</feature>
<sequence length="213" mass="25087">MKYKSVKYYIGRLISDGQKWQNMNINGKEVKPICYFSKIQFILIFISISMVFFVTKNGFNKDFIGYIIASLSIFIGLFLTLVLTIFDKFQKINFEQINLSDKDKIILIQRKNFFKQFTALTSYSILLSTLCIFLLSLSLLMDILKVNIYNFKIIKSIEDINCKNFLNGVGLFFIVVYRISVLYFLLDFFLMILYVLSSIYTYITLEFDRKKIS</sequence>
<name>I4A2I5_ORNRL</name>
<dbReference type="AlphaFoldDB" id="I4A2I5"/>
<feature type="transmembrane region" description="Helical" evidence="1">
    <location>
        <begin position="181"/>
        <end position="203"/>
    </location>
</feature>
<dbReference type="RefSeq" id="WP_014791690.1">
    <property type="nucleotide sequence ID" value="NC_018016.1"/>
</dbReference>
<dbReference type="GeneID" id="71570080"/>
<feature type="transmembrane region" description="Helical" evidence="1">
    <location>
        <begin position="66"/>
        <end position="86"/>
    </location>
</feature>
<dbReference type="KEGG" id="orh:Ornrh_2034"/>
<dbReference type="HOGENOM" id="CLU_1271348_0_0_10"/>
<reference evidence="2 3" key="1">
    <citation type="submission" date="2012-06" db="EMBL/GenBank/DDBJ databases">
        <title>The complete genome of Ornithobacterium rhinotracheale DSM 15997.</title>
        <authorList>
            <consortium name="US DOE Joint Genome Institute (JGI-PGF)"/>
            <person name="Lucas S."/>
            <person name="Copeland A."/>
            <person name="Lapidus A."/>
            <person name="Goodwin L."/>
            <person name="Pitluck S."/>
            <person name="Peters L."/>
            <person name="Mikhailova N."/>
            <person name="Teshima H."/>
            <person name="Kyrpides N."/>
            <person name="Mavromatis K."/>
            <person name="Pagani I."/>
            <person name="Ivanova N."/>
            <person name="Ovchinnikova G."/>
            <person name="Zeytun A."/>
            <person name="Detter J.C."/>
            <person name="Han C."/>
            <person name="Land M."/>
            <person name="Hauser L."/>
            <person name="Markowitz V."/>
            <person name="Cheng J.-F."/>
            <person name="Hugenholtz P."/>
            <person name="Woyke T."/>
            <person name="Wu D."/>
            <person name="Lang E."/>
            <person name="Kopitz M."/>
            <person name="Brambilla E."/>
            <person name="Klenk H.-P."/>
            <person name="Eisen J.A."/>
        </authorList>
    </citation>
    <scope>NUCLEOTIDE SEQUENCE [LARGE SCALE GENOMIC DNA]</scope>
    <source>
        <strain evidence="3">ATCC 51463 / DSM 15997 / CCUG 23171 / LMG 9086</strain>
    </source>
</reference>
<keyword evidence="1" id="KW-1133">Transmembrane helix</keyword>
<feature type="transmembrane region" description="Helical" evidence="1">
    <location>
        <begin position="33"/>
        <end position="54"/>
    </location>
</feature>
<evidence type="ECO:0000256" key="1">
    <source>
        <dbReference type="SAM" id="Phobius"/>
    </source>
</evidence>
<dbReference type="eggNOG" id="ENOG50348PX">
    <property type="taxonomic scope" value="Bacteria"/>
</dbReference>
<dbReference type="GeneID" id="97258631"/>
<accession>I4A2I5</accession>
<dbReference type="STRING" id="867902.Ornrh_2034"/>
<organism evidence="2 3">
    <name type="scientific">Ornithobacterium rhinotracheale (strain ATCC 51463 / DSM 15997 / CCUG 23171 / CIP 104009 / LMG 9086)</name>
    <dbReference type="NCBI Taxonomy" id="867902"/>
    <lineage>
        <taxon>Bacteria</taxon>
        <taxon>Pseudomonadati</taxon>
        <taxon>Bacteroidota</taxon>
        <taxon>Flavobacteriia</taxon>
        <taxon>Flavobacteriales</taxon>
        <taxon>Weeksellaceae</taxon>
        <taxon>Ornithobacterium</taxon>
    </lineage>
</organism>
<dbReference type="Proteomes" id="UP000006051">
    <property type="component" value="Chromosome"/>
</dbReference>
<keyword evidence="1" id="KW-0472">Membrane</keyword>
<gene>
    <name evidence="2" type="ordered locus">Ornrh_2034</name>
</gene>
<evidence type="ECO:0000313" key="2">
    <source>
        <dbReference type="EMBL" id="AFL98169.1"/>
    </source>
</evidence>
<keyword evidence="3" id="KW-1185">Reference proteome</keyword>
<evidence type="ECO:0000313" key="3">
    <source>
        <dbReference type="Proteomes" id="UP000006051"/>
    </source>
</evidence>
<protein>
    <submittedName>
        <fullName evidence="2">Uncharacterized protein</fullName>
    </submittedName>
</protein>
<proteinExistence type="predicted"/>
<keyword evidence="1" id="KW-0812">Transmembrane</keyword>
<dbReference type="EMBL" id="CP003283">
    <property type="protein sequence ID" value="AFL98169.1"/>
    <property type="molecule type" value="Genomic_DNA"/>
</dbReference>